<accession>A0A1C4YQY8</accession>
<organism evidence="1 2">
    <name type="scientific">Micromonospora viridifaciens</name>
    <dbReference type="NCBI Taxonomy" id="1881"/>
    <lineage>
        <taxon>Bacteria</taxon>
        <taxon>Bacillati</taxon>
        <taxon>Actinomycetota</taxon>
        <taxon>Actinomycetes</taxon>
        <taxon>Micromonosporales</taxon>
        <taxon>Micromonosporaceae</taxon>
        <taxon>Micromonospora</taxon>
    </lineage>
</organism>
<dbReference type="Proteomes" id="UP000198242">
    <property type="component" value="Chromosome I"/>
</dbReference>
<protein>
    <submittedName>
        <fullName evidence="1">Polyketide synthesis cyclase</fullName>
    </submittedName>
</protein>
<reference evidence="2" key="1">
    <citation type="submission" date="2016-06" db="EMBL/GenBank/DDBJ databases">
        <authorList>
            <person name="Varghese N."/>
            <person name="Submissions Spin"/>
        </authorList>
    </citation>
    <scope>NUCLEOTIDE SEQUENCE [LARGE SCALE GENOMIC DNA]</scope>
    <source>
        <strain evidence="2">DSM 43909</strain>
    </source>
</reference>
<gene>
    <name evidence="1" type="ORF">GA0074695_4539</name>
</gene>
<dbReference type="OrthoDB" id="4147507at2"/>
<dbReference type="RefSeq" id="WP_089008031.1">
    <property type="nucleotide sequence ID" value="NZ_LT607411.1"/>
</dbReference>
<keyword evidence="2" id="KW-1185">Reference proteome</keyword>
<dbReference type="SUPFAM" id="SSF54909">
    <property type="entry name" value="Dimeric alpha+beta barrel"/>
    <property type="match status" value="1"/>
</dbReference>
<dbReference type="GO" id="GO:0030639">
    <property type="term" value="P:polyketide biosynthetic process"/>
    <property type="evidence" value="ECO:0007669"/>
    <property type="project" value="InterPro"/>
</dbReference>
<sequence length="118" mass="12939">MSRLLVVSRIVPGAEGRVAQIFAESDATDLPSLTGIRHRSLYCLHDLCVHLMELTDVDPDAAAAARSHPLYRRVNERLSAHTSPYLPTWRSPRDTVAGCFYSWDAADAASYARPGAEG</sequence>
<proteinExistence type="predicted"/>
<dbReference type="EMBL" id="LT607411">
    <property type="protein sequence ID" value="SCF22741.1"/>
    <property type="molecule type" value="Genomic_DNA"/>
</dbReference>
<dbReference type="InterPro" id="IPR006765">
    <property type="entry name" value="Polyketide_synth_cyclase"/>
</dbReference>
<name>A0A1C4YQY8_MICVI</name>
<dbReference type="AlphaFoldDB" id="A0A1C4YQY8"/>
<evidence type="ECO:0000313" key="1">
    <source>
        <dbReference type="EMBL" id="SCF22741.1"/>
    </source>
</evidence>
<dbReference type="InterPro" id="IPR038474">
    <property type="entry name" value="Polyketide_synth_cyclase_sf"/>
</dbReference>
<dbReference type="InterPro" id="IPR011008">
    <property type="entry name" value="Dimeric_a/b-barrel"/>
</dbReference>
<dbReference type="Pfam" id="PF04673">
    <property type="entry name" value="Cyclase_polyket"/>
    <property type="match status" value="1"/>
</dbReference>
<evidence type="ECO:0000313" key="2">
    <source>
        <dbReference type="Proteomes" id="UP000198242"/>
    </source>
</evidence>
<dbReference type="Gene3D" id="3.30.70.1090">
    <property type="entry name" value="Dimeric alpha+beta barrel"/>
    <property type="match status" value="1"/>
</dbReference>